<feature type="signal peptide" evidence="1">
    <location>
        <begin position="1"/>
        <end position="20"/>
    </location>
</feature>
<reference evidence="2" key="1">
    <citation type="journal article" date="2020" name="Stud. Mycol.">
        <title>101 Dothideomycetes genomes: a test case for predicting lifestyles and emergence of pathogens.</title>
        <authorList>
            <person name="Haridas S."/>
            <person name="Albert R."/>
            <person name="Binder M."/>
            <person name="Bloem J."/>
            <person name="Labutti K."/>
            <person name="Salamov A."/>
            <person name="Andreopoulos B."/>
            <person name="Baker S."/>
            <person name="Barry K."/>
            <person name="Bills G."/>
            <person name="Bluhm B."/>
            <person name="Cannon C."/>
            <person name="Castanera R."/>
            <person name="Culley D."/>
            <person name="Daum C."/>
            <person name="Ezra D."/>
            <person name="Gonzalez J."/>
            <person name="Henrissat B."/>
            <person name="Kuo A."/>
            <person name="Liang C."/>
            <person name="Lipzen A."/>
            <person name="Lutzoni F."/>
            <person name="Magnuson J."/>
            <person name="Mondo S."/>
            <person name="Nolan M."/>
            <person name="Ohm R."/>
            <person name="Pangilinan J."/>
            <person name="Park H.-J."/>
            <person name="Ramirez L."/>
            <person name="Alfaro M."/>
            <person name="Sun H."/>
            <person name="Tritt A."/>
            <person name="Yoshinaga Y."/>
            <person name="Zwiers L.-H."/>
            <person name="Turgeon B."/>
            <person name="Goodwin S."/>
            <person name="Spatafora J."/>
            <person name="Crous P."/>
            <person name="Grigoriev I."/>
        </authorList>
    </citation>
    <scope>NUCLEOTIDE SEQUENCE</scope>
    <source>
        <strain evidence="2">ATCC 36951</strain>
    </source>
</reference>
<dbReference type="OrthoDB" id="3942759at2759"/>
<evidence type="ECO:0000256" key="1">
    <source>
        <dbReference type="SAM" id="SignalP"/>
    </source>
</evidence>
<dbReference type="Proteomes" id="UP000799537">
    <property type="component" value="Unassembled WGS sequence"/>
</dbReference>
<keyword evidence="1" id="KW-0732">Signal</keyword>
<evidence type="ECO:0000313" key="3">
    <source>
        <dbReference type="Proteomes" id="UP000799537"/>
    </source>
</evidence>
<protein>
    <recommendedName>
        <fullName evidence="4">Hydrophobin</fullName>
    </recommendedName>
</protein>
<sequence>MKLSIEIVALLSCLSMPALAQQPSACPGIFAATSGAVSGCCVGAPTTTSEDARLEARATRTRATLAQDAATTAGTTTKKKTKTKTTKTSLGPLTCATWIPVTQSNYNGLLQEASMSLNSTGTNLRTTITPLKTGAAATSSSAADATMGSTPWLGNVNVAALVAAVLAWLV</sequence>
<evidence type="ECO:0000313" key="2">
    <source>
        <dbReference type="EMBL" id="KAF2167859.1"/>
    </source>
</evidence>
<gene>
    <name evidence="2" type="ORF">M409DRAFT_22007</name>
</gene>
<dbReference type="EMBL" id="ML993592">
    <property type="protein sequence ID" value="KAF2167859.1"/>
    <property type="molecule type" value="Genomic_DNA"/>
</dbReference>
<keyword evidence="3" id="KW-1185">Reference proteome</keyword>
<accession>A0A6A6CQ14</accession>
<dbReference type="GeneID" id="54559412"/>
<organism evidence="2 3">
    <name type="scientific">Zasmidium cellare ATCC 36951</name>
    <dbReference type="NCBI Taxonomy" id="1080233"/>
    <lineage>
        <taxon>Eukaryota</taxon>
        <taxon>Fungi</taxon>
        <taxon>Dikarya</taxon>
        <taxon>Ascomycota</taxon>
        <taxon>Pezizomycotina</taxon>
        <taxon>Dothideomycetes</taxon>
        <taxon>Dothideomycetidae</taxon>
        <taxon>Mycosphaerellales</taxon>
        <taxon>Mycosphaerellaceae</taxon>
        <taxon>Zasmidium</taxon>
    </lineage>
</organism>
<evidence type="ECO:0008006" key="4">
    <source>
        <dbReference type="Google" id="ProtNLM"/>
    </source>
</evidence>
<dbReference type="RefSeq" id="XP_033668748.1">
    <property type="nucleotide sequence ID" value="XM_033806140.1"/>
</dbReference>
<dbReference type="AlphaFoldDB" id="A0A6A6CQ14"/>
<name>A0A6A6CQ14_ZASCE</name>
<proteinExistence type="predicted"/>
<feature type="chain" id="PRO_5025666663" description="Hydrophobin" evidence="1">
    <location>
        <begin position="21"/>
        <end position="170"/>
    </location>
</feature>